<evidence type="ECO:0000313" key="1">
    <source>
        <dbReference type="EMBL" id="MDL2343900.1"/>
    </source>
</evidence>
<reference evidence="1 2" key="1">
    <citation type="submission" date="2023-05" db="EMBL/GenBank/DDBJ databases">
        <authorList>
            <person name="Gao F."/>
        </authorList>
    </citation>
    <scope>NUCLEOTIDE SEQUENCE [LARGE SCALE GENOMIC DNA]</scope>
    <source>
        <strain evidence="1 2">MIMF12</strain>
    </source>
</reference>
<protein>
    <recommendedName>
        <fullName evidence="3">Restriction endonuclease</fullName>
    </recommendedName>
</protein>
<gene>
    <name evidence="1" type="ORF">QOL99_07025</name>
</gene>
<dbReference type="EMBL" id="JASNGB010000045">
    <property type="protein sequence ID" value="MDL2343900.1"/>
    <property type="molecule type" value="Genomic_DNA"/>
</dbReference>
<organism evidence="1 2">
    <name type="scientific">Deinococcus rhizophilus</name>
    <dbReference type="NCBI Taxonomy" id="3049544"/>
    <lineage>
        <taxon>Bacteria</taxon>
        <taxon>Thermotogati</taxon>
        <taxon>Deinococcota</taxon>
        <taxon>Deinococci</taxon>
        <taxon>Deinococcales</taxon>
        <taxon>Deinococcaceae</taxon>
        <taxon>Deinococcus</taxon>
    </lineage>
</organism>
<keyword evidence="2" id="KW-1185">Reference proteome</keyword>
<dbReference type="RefSeq" id="WP_285522542.1">
    <property type="nucleotide sequence ID" value="NZ_JASNGB010000045.1"/>
</dbReference>
<evidence type="ECO:0000313" key="2">
    <source>
        <dbReference type="Proteomes" id="UP001302059"/>
    </source>
</evidence>
<dbReference type="Proteomes" id="UP001302059">
    <property type="component" value="Unassembled WGS sequence"/>
</dbReference>
<sequence length="262" mass="29168">MTAIPSLCADIFIACCEAMNRQDLLRKRSASDKEFFFQDWMRQRLAEVVGDHFSDVGRNGYPDFVLSGAPEGYELKGLALPGRKTIDSNSRFPQPVHQGRRIYYVFGRYPQTLDLNLGLSDLLICHASFINAHSGEPRNRSFLGYGSYGDLLLRDRKMYVFPLPFYTAHGTAGNRTLILPAAVPADDRLVCVGELVRREVDQLVAGYSFEFGTDTLTPRFVPNPAAGQEHRFRAYRMAGQPGDPVTLEDARAVLAEALAEGA</sequence>
<proteinExistence type="predicted"/>
<comment type="caution">
    <text evidence="1">The sequence shown here is derived from an EMBL/GenBank/DDBJ whole genome shotgun (WGS) entry which is preliminary data.</text>
</comment>
<accession>A0ABT7JFS7</accession>
<evidence type="ECO:0008006" key="3">
    <source>
        <dbReference type="Google" id="ProtNLM"/>
    </source>
</evidence>
<name>A0ABT7JFS7_9DEIO</name>